<dbReference type="Gene3D" id="2.60.200.40">
    <property type="match status" value="1"/>
</dbReference>
<dbReference type="Gene3D" id="3.40.50.10330">
    <property type="entry name" value="Probable inorganic polyphosphate/atp-NAD kinase, domain 1"/>
    <property type="match status" value="1"/>
</dbReference>
<dbReference type="InterPro" id="IPR036938">
    <property type="entry name" value="PAP2/HPO_sf"/>
</dbReference>
<name>A0ABT6ZV15_9ACTN</name>
<feature type="domain" description="DAGKc" evidence="8">
    <location>
        <begin position="306"/>
        <end position="383"/>
    </location>
</feature>
<evidence type="ECO:0000256" key="1">
    <source>
        <dbReference type="ARBA" id="ARBA00004651"/>
    </source>
</evidence>
<dbReference type="SUPFAM" id="SSF111331">
    <property type="entry name" value="NAD kinase/diacylglycerol kinase-like"/>
    <property type="match status" value="1"/>
</dbReference>
<gene>
    <name evidence="9" type="ORF">NMN56_012130</name>
</gene>
<keyword evidence="2" id="KW-1003">Cell membrane</keyword>
<dbReference type="InterPro" id="IPR016064">
    <property type="entry name" value="NAD/diacylglycerol_kinase_sf"/>
</dbReference>
<feature type="region of interest" description="Disordered" evidence="7">
    <location>
        <begin position="247"/>
        <end position="269"/>
    </location>
</feature>
<keyword evidence="5" id="KW-1133">Transmembrane helix</keyword>
<dbReference type="SUPFAM" id="SSF48317">
    <property type="entry name" value="Acid phosphatase/Vanadium-dependent haloperoxidase"/>
    <property type="match status" value="1"/>
</dbReference>
<dbReference type="InterPro" id="IPR001206">
    <property type="entry name" value="Diacylglycerol_kinase_cat_dom"/>
</dbReference>
<organism evidence="9 10">
    <name type="scientific">Streptomyces iconiensis</name>
    <dbReference type="NCBI Taxonomy" id="1384038"/>
    <lineage>
        <taxon>Bacteria</taxon>
        <taxon>Bacillati</taxon>
        <taxon>Actinomycetota</taxon>
        <taxon>Actinomycetes</taxon>
        <taxon>Kitasatosporales</taxon>
        <taxon>Streptomycetaceae</taxon>
        <taxon>Streptomyces</taxon>
    </lineage>
</organism>
<dbReference type="Pfam" id="PF00781">
    <property type="entry name" value="DAGK_cat"/>
    <property type="match status" value="1"/>
</dbReference>
<evidence type="ECO:0000256" key="7">
    <source>
        <dbReference type="SAM" id="MobiDB-lite"/>
    </source>
</evidence>
<comment type="subcellular location">
    <subcellularLocation>
        <location evidence="1">Cell membrane</location>
        <topology evidence="1">Multi-pass membrane protein</topology>
    </subcellularLocation>
</comment>
<keyword evidence="3" id="KW-0812">Transmembrane</keyword>
<keyword evidence="10" id="KW-1185">Reference proteome</keyword>
<evidence type="ECO:0000256" key="3">
    <source>
        <dbReference type="ARBA" id="ARBA00022692"/>
    </source>
</evidence>
<proteinExistence type="predicted"/>
<evidence type="ECO:0000256" key="6">
    <source>
        <dbReference type="ARBA" id="ARBA00023136"/>
    </source>
</evidence>
<reference evidence="9 10" key="1">
    <citation type="submission" date="2023-05" db="EMBL/GenBank/DDBJ databases">
        <title>Streptantibioticus silvisoli sp. nov., acidotolerant actinomycetes 1 from pine litter.</title>
        <authorList>
            <person name="Swiecimska M."/>
            <person name="Golinska P."/>
            <person name="Sangal V."/>
            <person name="Wachnowicz B."/>
            <person name="Goodfellow M."/>
        </authorList>
    </citation>
    <scope>NUCLEOTIDE SEQUENCE [LARGE SCALE GENOMIC DNA]</scope>
    <source>
        <strain evidence="9 10">DSM 42109</strain>
    </source>
</reference>
<protein>
    <submittedName>
        <fullName evidence="9">Phosphatase PAP2 family protein</fullName>
    </submittedName>
</protein>
<evidence type="ECO:0000259" key="8">
    <source>
        <dbReference type="PROSITE" id="PS50146"/>
    </source>
</evidence>
<dbReference type="EMBL" id="JANCPR020000010">
    <property type="protein sequence ID" value="MDJ1132687.1"/>
    <property type="molecule type" value="Genomic_DNA"/>
</dbReference>
<keyword evidence="6" id="KW-0472">Membrane</keyword>
<dbReference type="PANTHER" id="PTHR14969:SF62">
    <property type="entry name" value="DECAPRENYLPHOSPHORYL-5-PHOSPHORIBOSE PHOSPHATASE RV3807C-RELATED"/>
    <property type="match status" value="1"/>
</dbReference>
<dbReference type="InterPro" id="IPR000326">
    <property type="entry name" value="PAP2/HPO"/>
</dbReference>
<evidence type="ECO:0000256" key="4">
    <source>
        <dbReference type="ARBA" id="ARBA00022801"/>
    </source>
</evidence>
<dbReference type="Proteomes" id="UP001214441">
    <property type="component" value="Unassembled WGS sequence"/>
</dbReference>
<evidence type="ECO:0000256" key="5">
    <source>
        <dbReference type="ARBA" id="ARBA00022989"/>
    </source>
</evidence>
<sequence length="552" mass="56753">MTERDLPEPTAPPESGAAGAGTYGIWSRWDRTVFRHVAGRHWPGAERVLPRLSRSADHGRLWFAVAAGLTATGATPAKRAALRGTASLALASATVNTIGKRSIQRARPLLDGVPLIRRLRRQPFTSSFPSGHAASAAAFATGVALESRRWGLAVTPLAASVAFSRIYTGVHYPGDVLAGAALGVGAAFAVRGLTPSRSQLPAPARPVAEAPALPEGAGLELVANVTAGPLAASGAPSVPGPAALVTPPSLTAGGARGTDSAHGERGERGPEPAVLVALRSALPRANVVSCDPAHDELGAELDAAAARAAEAGGALGVCGGDGSVNAAARAAVRHGVPLVVVPGGTRNHFAADLGIDSAGEVRRAVTAGHAVAVDLGRFTPVPGAADAHGTFVNTFSLGSYPELVRVREKWAPRVGSGPAVLLAAWHVLRNSHPVEAGLAGRPHTLWLLFAGNCAYRGVGLAPVRRYDLADGLLDVRAVPGGSWARTRLLWSALGGVLGHRHRRHATRLRQLMITGIPPGSSLAYDGEVAPAPGQLMLTKDHEALTVYRPLPE</sequence>
<dbReference type="RefSeq" id="WP_274040041.1">
    <property type="nucleotide sequence ID" value="NZ_JANCPR020000010.1"/>
</dbReference>
<keyword evidence="4" id="KW-0378">Hydrolase</keyword>
<evidence type="ECO:0000313" key="9">
    <source>
        <dbReference type="EMBL" id="MDJ1132687.1"/>
    </source>
</evidence>
<dbReference type="InterPro" id="IPR017438">
    <property type="entry name" value="ATP-NAD_kinase_N"/>
</dbReference>
<dbReference type="Pfam" id="PF01569">
    <property type="entry name" value="PAP2"/>
    <property type="match status" value="1"/>
</dbReference>
<evidence type="ECO:0000256" key="2">
    <source>
        <dbReference type="ARBA" id="ARBA00022475"/>
    </source>
</evidence>
<evidence type="ECO:0000313" key="10">
    <source>
        <dbReference type="Proteomes" id="UP001214441"/>
    </source>
</evidence>
<dbReference type="PANTHER" id="PTHR14969">
    <property type="entry name" value="SPHINGOSINE-1-PHOSPHATE PHOSPHOHYDROLASE"/>
    <property type="match status" value="1"/>
</dbReference>
<comment type="caution">
    <text evidence="9">The sequence shown here is derived from an EMBL/GenBank/DDBJ whole genome shotgun (WGS) entry which is preliminary data.</text>
</comment>
<dbReference type="SMART" id="SM00014">
    <property type="entry name" value="acidPPc"/>
    <property type="match status" value="1"/>
</dbReference>
<accession>A0ABT6ZV15</accession>
<dbReference type="Gene3D" id="1.20.144.10">
    <property type="entry name" value="Phosphatidic acid phosphatase type 2/haloperoxidase"/>
    <property type="match status" value="1"/>
</dbReference>
<dbReference type="PROSITE" id="PS50146">
    <property type="entry name" value="DAGK"/>
    <property type="match status" value="1"/>
</dbReference>
<feature type="compositionally biased region" description="Basic and acidic residues" evidence="7">
    <location>
        <begin position="259"/>
        <end position="269"/>
    </location>
</feature>